<dbReference type="Proteomes" id="UP000307244">
    <property type="component" value="Unassembled WGS sequence"/>
</dbReference>
<feature type="transmembrane region" description="Helical" evidence="5">
    <location>
        <begin position="35"/>
        <end position="56"/>
    </location>
</feature>
<accession>A0A4V5P2L6</accession>
<feature type="domain" description="Histidine kinase" evidence="6">
    <location>
        <begin position="89"/>
        <end position="311"/>
    </location>
</feature>
<dbReference type="SMART" id="SM00448">
    <property type="entry name" value="REC"/>
    <property type="match status" value="1"/>
</dbReference>
<keyword evidence="9" id="KW-1185">Reference proteome</keyword>
<dbReference type="EMBL" id="SWBQ01000001">
    <property type="protein sequence ID" value="TKC08882.1"/>
    <property type="molecule type" value="Genomic_DNA"/>
</dbReference>
<gene>
    <name evidence="8" type="ORF">FA047_01940</name>
</gene>
<dbReference type="SUPFAM" id="SSF55874">
    <property type="entry name" value="ATPase domain of HSP90 chaperone/DNA topoisomerase II/histidine kinase"/>
    <property type="match status" value="1"/>
</dbReference>
<dbReference type="SUPFAM" id="SSF52172">
    <property type="entry name" value="CheY-like"/>
    <property type="match status" value="1"/>
</dbReference>
<comment type="catalytic activity">
    <reaction evidence="1">
        <text>ATP + protein L-histidine = ADP + protein N-phospho-L-histidine.</text>
        <dbReference type="EC" id="2.7.13.3"/>
    </reaction>
</comment>
<dbReference type="Pfam" id="PF02518">
    <property type="entry name" value="HATPase_c"/>
    <property type="match status" value="1"/>
</dbReference>
<protein>
    <recommendedName>
        <fullName evidence="2">histidine kinase</fullName>
        <ecNumber evidence="2">2.7.13.3</ecNumber>
    </recommendedName>
</protein>
<dbReference type="InterPro" id="IPR011006">
    <property type="entry name" value="CheY-like_superfamily"/>
</dbReference>
<keyword evidence="5" id="KW-0472">Membrane</keyword>
<dbReference type="Pfam" id="PF00072">
    <property type="entry name" value="Response_reg"/>
    <property type="match status" value="1"/>
</dbReference>
<evidence type="ECO:0000256" key="3">
    <source>
        <dbReference type="ARBA" id="ARBA00022553"/>
    </source>
</evidence>
<dbReference type="Gene3D" id="3.40.50.2300">
    <property type="match status" value="1"/>
</dbReference>
<dbReference type="InterPro" id="IPR001789">
    <property type="entry name" value="Sig_transdc_resp-reg_receiver"/>
</dbReference>
<dbReference type="SMART" id="SM00388">
    <property type="entry name" value="HisKA"/>
    <property type="match status" value="1"/>
</dbReference>
<keyword evidence="5" id="KW-0812">Transmembrane</keyword>
<evidence type="ECO:0000256" key="2">
    <source>
        <dbReference type="ARBA" id="ARBA00012438"/>
    </source>
</evidence>
<evidence type="ECO:0000313" key="8">
    <source>
        <dbReference type="EMBL" id="TKC08882.1"/>
    </source>
</evidence>
<dbReference type="Gene3D" id="3.30.565.10">
    <property type="entry name" value="Histidine kinase-like ATPase, C-terminal domain"/>
    <property type="match status" value="1"/>
</dbReference>
<dbReference type="InterPro" id="IPR003661">
    <property type="entry name" value="HisK_dim/P_dom"/>
</dbReference>
<dbReference type="InterPro" id="IPR005467">
    <property type="entry name" value="His_kinase_dom"/>
</dbReference>
<dbReference type="AlphaFoldDB" id="A0A4V5P2L6"/>
<feature type="transmembrane region" description="Helical" evidence="5">
    <location>
        <begin position="7"/>
        <end position="29"/>
    </location>
</feature>
<dbReference type="SUPFAM" id="SSF47384">
    <property type="entry name" value="Homodimeric domain of signal transducing histidine kinase"/>
    <property type="match status" value="1"/>
</dbReference>
<comment type="caution">
    <text evidence="8">The sequence shown here is derived from an EMBL/GenBank/DDBJ whole genome shotgun (WGS) entry which is preliminary data.</text>
</comment>
<proteinExistence type="predicted"/>
<name>A0A4V5P2L6_9SPHI</name>
<dbReference type="CDD" id="cd16922">
    <property type="entry name" value="HATPase_EvgS-ArcB-TorS-like"/>
    <property type="match status" value="1"/>
</dbReference>
<dbReference type="Pfam" id="PF00512">
    <property type="entry name" value="HisKA"/>
    <property type="match status" value="1"/>
</dbReference>
<dbReference type="SMART" id="SM00387">
    <property type="entry name" value="HATPase_c"/>
    <property type="match status" value="1"/>
</dbReference>
<dbReference type="InterPro" id="IPR003594">
    <property type="entry name" value="HATPase_dom"/>
</dbReference>
<dbReference type="CDD" id="cd00082">
    <property type="entry name" value="HisKA"/>
    <property type="match status" value="1"/>
</dbReference>
<evidence type="ECO:0000256" key="5">
    <source>
        <dbReference type="SAM" id="Phobius"/>
    </source>
</evidence>
<reference evidence="8 9" key="1">
    <citation type="submission" date="2019-04" db="EMBL/GenBank/DDBJ databases">
        <title>Pedobacter sp. RP-3-15 sp. nov., isolated from Arctic soil.</title>
        <authorList>
            <person name="Dahal R.H."/>
            <person name="Kim D.-U."/>
        </authorList>
    </citation>
    <scope>NUCLEOTIDE SEQUENCE [LARGE SCALE GENOMIC DNA]</scope>
    <source>
        <strain evidence="8 9">RP-3-15</strain>
    </source>
</reference>
<dbReference type="PROSITE" id="PS50109">
    <property type="entry name" value="HIS_KIN"/>
    <property type="match status" value="1"/>
</dbReference>
<dbReference type="EC" id="2.7.13.3" evidence="2"/>
<keyword evidence="5" id="KW-1133">Transmembrane helix</keyword>
<dbReference type="PANTHER" id="PTHR45339:SF5">
    <property type="entry name" value="HISTIDINE KINASE"/>
    <property type="match status" value="1"/>
</dbReference>
<evidence type="ECO:0000256" key="1">
    <source>
        <dbReference type="ARBA" id="ARBA00000085"/>
    </source>
</evidence>
<dbReference type="Gene3D" id="1.10.287.130">
    <property type="match status" value="1"/>
</dbReference>
<dbReference type="CDD" id="cd17546">
    <property type="entry name" value="REC_hyHK_CKI1_RcsC-like"/>
    <property type="match status" value="1"/>
</dbReference>
<dbReference type="RefSeq" id="WP_136834301.1">
    <property type="nucleotide sequence ID" value="NZ_SWBQ01000001.1"/>
</dbReference>
<dbReference type="PANTHER" id="PTHR45339">
    <property type="entry name" value="HYBRID SIGNAL TRANSDUCTION HISTIDINE KINASE J"/>
    <property type="match status" value="1"/>
</dbReference>
<evidence type="ECO:0000256" key="4">
    <source>
        <dbReference type="PROSITE-ProRule" id="PRU00169"/>
    </source>
</evidence>
<feature type="domain" description="Response regulatory" evidence="7">
    <location>
        <begin position="334"/>
        <end position="452"/>
    </location>
</feature>
<dbReference type="InterPro" id="IPR036097">
    <property type="entry name" value="HisK_dim/P_sf"/>
</dbReference>
<feature type="modified residue" description="4-aspartylphosphate" evidence="4">
    <location>
        <position position="383"/>
    </location>
</feature>
<evidence type="ECO:0000259" key="7">
    <source>
        <dbReference type="PROSITE" id="PS50110"/>
    </source>
</evidence>
<organism evidence="8 9">
    <name type="scientific">Pedobacter frigoris</name>
    <dbReference type="NCBI Taxonomy" id="2571272"/>
    <lineage>
        <taxon>Bacteria</taxon>
        <taxon>Pseudomonadati</taxon>
        <taxon>Bacteroidota</taxon>
        <taxon>Sphingobacteriia</taxon>
        <taxon>Sphingobacteriales</taxon>
        <taxon>Sphingobacteriaceae</taxon>
        <taxon>Pedobacter</taxon>
    </lineage>
</organism>
<evidence type="ECO:0000313" key="9">
    <source>
        <dbReference type="Proteomes" id="UP000307244"/>
    </source>
</evidence>
<sequence>MRINVTVVMVWLMGIFWILSILLFVLQGVQQWNIYVYNFSLVLNFTLLIFIQYYFFQTFRKTSHSEQKLTAQLELAEKTVTASTNFLATMSHELRTPLNAVIGMTNILLHDEPRPQQKENLEILHFSADSLMRTINDILSFNRLDSGMEQLEQTDFRLDTLLGHIYNALKPRVSDSGVQFILDVDQKIAGKYIQGDQNRLTQVFFNLAGNAIKFTEKGFVKISAVVVAQEAGFIRIKFVIEDSGVGIPELQKDKLFEPYFRAAHHSAGQFKGTGLGLAIARRLIDLQGGVLRFHSQENVGSVFSFELSFAERIPKALVQSDVRQNPTDEIGELQILVAEDNPVNVLVLQRTLARWGLTVDVVENGHAAVEALALKSYDLIFMDINMPVMGGFEAARLIREMPDPVKSNVCIIALTASVGMSVEIHQEFRYLDDFLLKPFTPVQLKGKLEQVSRMKQII</sequence>
<dbReference type="OrthoDB" id="9811889at2"/>
<keyword evidence="3 4" id="KW-0597">Phosphoprotein</keyword>
<dbReference type="InterPro" id="IPR004358">
    <property type="entry name" value="Sig_transdc_His_kin-like_C"/>
</dbReference>
<dbReference type="FunFam" id="3.30.565.10:FF:000010">
    <property type="entry name" value="Sensor histidine kinase RcsC"/>
    <property type="match status" value="1"/>
</dbReference>
<dbReference type="PROSITE" id="PS50110">
    <property type="entry name" value="RESPONSE_REGULATORY"/>
    <property type="match status" value="1"/>
</dbReference>
<evidence type="ECO:0000259" key="6">
    <source>
        <dbReference type="PROSITE" id="PS50109"/>
    </source>
</evidence>
<dbReference type="InterPro" id="IPR036890">
    <property type="entry name" value="HATPase_C_sf"/>
</dbReference>
<dbReference type="PRINTS" id="PR00344">
    <property type="entry name" value="BCTRLSENSOR"/>
</dbReference>
<dbReference type="GO" id="GO:0000155">
    <property type="term" value="F:phosphorelay sensor kinase activity"/>
    <property type="evidence" value="ECO:0007669"/>
    <property type="project" value="InterPro"/>
</dbReference>